<comment type="subcellular location">
    <subcellularLocation>
        <location evidence="1 5">Membrane</location>
        <topology evidence="1 5">Multi-pass membrane protein</topology>
    </subcellularLocation>
</comment>
<dbReference type="Proteomes" id="UP000663879">
    <property type="component" value="Unassembled WGS sequence"/>
</dbReference>
<name>A0A814GQS6_9BILA</name>
<protein>
    <recommendedName>
        <fullName evidence="5">PRA1 family protein</fullName>
    </recommendedName>
</protein>
<dbReference type="PANTHER" id="PTHR12859">
    <property type="entry name" value="PRA1 PROTEIN"/>
    <property type="match status" value="1"/>
</dbReference>
<gene>
    <name evidence="6" type="ORF">OXX778_LOCUS16335</name>
</gene>
<sequence length="120" mass="13709">MIHPVQFLTGLFIFVVLFVGAIALSNNYHVIQRLKRDKPFVNLAMILLLSGFLFNLFGSLLTFLFSICLPLTVIFVHAGLRLRNLKNKIENKKEFIGVTRTPMGVLLQSLDFMVNEKLKE</sequence>
<keyword evidence="3 5" id="KW-1133">Transmembrane helix</keyword>
<feature type="transmembrane region" description="Helical" evidence="5">
    <location>
        <begin position="6"/>
        <end position="28"/>
    </location>
</feature>
<evidence type="ECO:0000256" key="2">
    <source>
        <dbReference type="ARBA" id="ARBA00022692"/>
    </source>
</evidence>
<dbReference type="GO" id="GO:0016020">
    <property type="term" value="C:membrane"/>
    <property type="evidence" value="ECO:0007669"/>
    <property type="project" value="UniProtKB-SubCell"/>
</dbReference>
<reference evidence="6" key="1">
    <citation type="submission" date="2021-02" db="EMBL/GenBank/DDBJ databases">
        <authorList>
            <person name="Nowell W R."/>
        </authorList>
    </citation>
    <scope>NUCLEOTIDE SEQUENCE</scope>
    <source>
        <strain evidence="6">Ploen Becks lab</strain>
    </source>
</reference>
<evidence type="ECO:0000256" key="5">
    <source>
        <dbReference type="RuleBase" id="RU363107"/>
    </source>
</evidence>
<evidence type="ECO:0000313" key="7">
    <source>
        <dbReference type="Proteomes" id="UP000663879"/>
    </source>
</evidence>
<evidence type="ECO:0000313" key="6">
    <source>
        <dbReference type="EMBL" id="CAF0999579.1"/>
    </source>
</evidence>
<organism evidence="6 7">
    <name type="scientific">Brachionus calyciflorus</name>
    <dbReference type="NCBI Taxonomy" id="104777"/>
    <lineage>
        <taxon>Eukaryota</taxon>
        <taxon>Metazoa</taxon>
        <taxon>Spiralia</taxon>
        <taxon>Gnathifera</taxon>
        <taxon>Rotifera</taxon>
        <taxon>Eurotatoria</taxon>
        <taxon>Monogononta</taxon>
        <taxon>Pseudotrocha</taxon>
        <taxon>Ploima</taxon>
        <taxon>Brachionidae</taxon>
        <taxon>Brachionus</taxon>
    </lineage>
</organism>
<evidence type="ECO:0000256" key="4">
    <source>
        <dbReference type="ARBA" id="ARBA00023136"/>
    </source>
</evidence>
<dbReference type="EMBL" id="CAJNOC010003834">
    <property type="protein sequence ID" value="CAF0999579.1"/>
    <property type="molecule type" value="Genomic_DNA"/>
</dbReference>
<evidence type="ECO:0000256" key="1">
    <source>
        <dbReference type="ARBA" id="ARBA00004141"/>
    </source>
</evidence>
<keyword evidence="4 5" id="KW-0472">Membrane</keyword>
<feature type="transmembrane region" description="Helical" evidence="5">
    <location>
        <begin position="40"/>
        <end position="57"/>
    </location>
</feature>
<keyword evidence="2 5" id="KW-0812">Transmembrane</keyword>
<dbReference type="Pfam" id="PF03208">
    <property type="entry name" value="PRA1"/>
    <property type="match status" value="1"/>
</dbReference>
<evidence type="ECO:0000256" key="3">
    <source>
        <dbReference type="ARBA" id="ARBA00022989"/>
    </source>
</evidence>
<keyword evidence="7" id="KW-1185">Reference proteome</keyword>
<dbReference type="PANTHER" id="PTHR12859:SF0">
    <property type="entry name" value="PRA1 FAMILY PROTEIN"/>
    <property type="match status" value="1"/>
</dbReference>
<dbReference type="AlphaFoldDB" id="A0A814GQS6"/>
<comment type="caution">
    <text evidence="6">The sequence shown here is derived from an EMBL/GenBank/DDBJ whole genome shotgun (WGS) entry which is preliminary data.</text>
</comment>
<dbReference type="InterPro" id="IPR004895">
    <property type="entry name" value="Prenylated_rab_accept_PRA1"/>
</dbReference>
<accession>A0A814GQS6</accession>
<dbReference type="OrthoDB" id="18213at2759"/>
<comment type="similarity">
    <text evidence="5">Belongs to the PRA1 family.</text>
</comment>
<feature type="transmembrane region" description="Helical" evidence="5">
    <location>
        <begin position="63"/>
        <end position="82"/>
    </location>
</feature>
<proteinExistence type="inferred from homology"/>